<feature type="compositionally biased region" description="Basic residues" evidence="1">
    <location>
        <begin position="109"/>
        <end position="120"/>
    </location>
</feature>
<feature type="region of interest" description="Disordered" evidence="1">
    <location>
        <begin position="1"/>
        <end position="56"/>
    </location>
</feature>
<gene>
    <name evidence="2" type="ORF">BCR44DRAFT_1191379</name>
</gene>
<feature type="compositionally biased region" description="Pro residues" evidence="1">
    <location>
        <begin position="326"/>
        <end position="335"/>
    </location>
</feature>
<organism evidence="2 3">
    <name type="scientific">Catenaria anguillulae PL171</name>
    <dbReference type="NCBI Taxonomy" id="765915"/>
    <lineage>
        <taxon>Eukaryota</taxon>
        <taxon>Fungi</taxon>
        <taxon>Fungi incertae sedis</taxon>
        <taxon>Blastocladiomycota</taxon>
        <taxon>Blastocladiomycetes</taxon>
        <taxon>Blastocladiales</taxon>
        <taxon>Catenariaceae</taxon>
        <taxon>Catenaria</taxon>
    </lineage>
</organism>
<feature type="compositionally biased region" description="Low complexity" evidence="1">
    <location>
        <begin position="41"/>
        <end position="56"/>
    </location>
</feature>
<feature type="region of interest" description="Disordered" evidence="1">
    <location>
        <begin position="322"/>
        <end position="385"/>
    </location>
</feature>
<feature type="compositionally biased region" description="Low complexity" evidence="1">
    <location>
        <begin position="352"/>
        <end position="361"/>
    </location>
</feature>
<keyword evidence="3" id="KW-1185">Reference proteome</keyword>
<feature type="compositionally biased region" description="Acidic residues" evidence="1">
    <location>
        <begin position="266"/>
        <end position="275"/>
    </location>
</feature>
<dbReference type="Proteomes" id="UP000193411">
    <property type="component" value="Unassembled WGS sequence"/>
</dbReference>
<comment type="caution">
    <text evidence="2">The sequence shown here is derived from an EMBL/GenBank/DDBJ whole genome shotgun (WGS) entry which is preliminary data.</text>
</comment>
<feature type="compositionally biased region" description="Pro residues" evidence="1">
    <location>
        <begin position="372"/>
        <end position="383"/>
    </location>
</feature>
<dbReference type="EMBL" id="MCFL01000033">
    <property type="protein sequence ID" value="ORZ33820.1"/>
    <property type="molecule type" value="Genomic_DNA"/>
</dbReference>
<feature type="compositionally biased region" description="Low complexity" evidence="1">
    <location>
        <begin position="121"/>
        <end position="133"/>
    </location>
</feature>
<feature type="compositionally biased region" description="Polar residues" evidence="1">
    <location>
        <begin position="279"/>
        <end position="292"/>
    </location>
</feature>
<reference evidence="2 3" key="1">
    <citation type="submission" date="2016-07" db="EMBL/GenBank/DDBJ databases">
        <title>Pervasive Adenine N6-methylation of Active Genes in Fungi.</title>
        <authorList>
            <consortium name="DOE Joint Genome Institute"/>
            <person name="Mondo S.J."/>
            <person name="Dannebaum R.O."/>
            <person name="Kuo R.C."/>
            <person name="Labutti K."/>
            <person name="Haridas S."/>
            <person name="Kuo A."/>
            <person name="Salamov A."/>
            <person name="Ahrendt S.R."/>
            <person name="Lipzen A."/>
            <person name="Sullivan W."/>
            <person name="Andreopoulos W.B."/>
            <person name="Clum A."/>
            <person name="Lindquist E."/>
            <person name="Daum C."/>
            <person name="Ramamoorthy G.K."/>
            <person name="Gryganskyi A."/>
            <person name="Culley D."/>
            <person name="Magnuson J.K."/>
            <person name="James T.Y."/>
            <person name="O'Malley M.A."/>
            <person name="Stajich J.E."/>
            <person name="Spatafora J.W."/>
            <person name="Visel A."/>
            <person name="Grigoriev I.V."/>
        </authorList>
    </citation>
    <scope>NUCLEOTIDE SEQUENCE [LARGE SCALE GENOMIC DNA]</scope>
    <source>
        <strain evidence="2 3">PL171</strain>
    </source>
</reference>
<feature type="compositionally biased region" description="Low complexity" evidence="1">
    <location>
        <begin position="14"/>
        <end position="30"/>
    </location>
</feature>
<feature type="region of interest" description="Disordered" evidence="1">
    <location>
        <begin position="265"/>
        <end position="308"/>
    </location>
</feature>
<evidence type="ECO:0000256" key="1">
    <source>
        <dbReference type="SAM" id="MobiDB-lite"/>
    </source>
</evidence>
<sequence length="398" mass="42230">MSSAAARKVLRRITAASTTGQRSGTTRQGTVSPGFLLDESLTLSRTSTQRQTPRPRVWLPPKRARCFKYTPANTNNGNSSGNPVDGEIVRVLCGTTTAELDQLLSSTHHGGRHLSTRKRTPSASLPTSRSASATTSLTRFDVNVLLDGRESQGLVRILTGSHASGPDHGRNKHEDSLDDVASRAAVVATPLADANRRKNINRIIRAPVKITEKWHASKVMLESLVGAAASGGSVSVSSSSLALAPGQVGRTSMAKQSVVHLAGAEVIEEDGETDEVTGTRSQSALNSASTVTAAPHRAPSPSLATVHDLSTSQMASLEDLTFDSRPLPPLNPSVDPPTSHKHHANNRPSRSRPPWSHPQPSLSTSRLFPLPARAPNPFSPLPKPSTARYATIRLGACT</sequence>
<dbReference type="AlphaFoldDB" id="A0A1Y2HGU3"/>
<feature type="region of interest" description="Disordered" evidence="1">
    <location>
        <begin position="106"/>
        <end position="133"/>
    </location>
</feature>
<name>A0A1Y2HGU3_9FUNG</name>
<proteinExistence type="predicted"/>
<accession>A0A1Y2HGU3</accession>
<evidence type="ECO:0000313" key="3">
    <source>
        <dbReference type="Proteomes" id="UP000193411"/>
    </source>
</evidence>
<evidence type="ECO:0000313" key="2">
    <source>
        <dbReference type="EMBL" id="ORZ33820.1"/>
    </source>
</evidence>
<protein>
    <submittedName>
        <fullName evidence="2">Uncharacterized protein</fullName>
    </submittedName>
</protein>